<feature type="region of interest" description="Disordered" evidence="1">
    <location>
        <begin position="258"/>
        <end position="286"/>
    </location>
</feature>
<dbReference type="Proteomes" id="UP000593562">
    <property type="component" value="Unassembled WGS sequence"/>
</dbReference>
<feature type="compositionally biased region" description="Basic and acidic residues" evidence="1">
    <location>
        <begin position="466"/>
        <end position="475"/>
    </location>
</feature>
<proteinExistence type="predicted"/>
<dbReference type="PANTHER" id="PTHR47070:SF2">
    <property type="entry name" value="OS06G0206100 PROTEIN"/>
    <property type="match status" value="1"/>
</dbReference>
<dbReference type="InParanoid" id="A0A7J7DGW1"/>
<organism evidence="2 3">
    <name type="scientific">Tripterygium wilfordii</name>
    <name type="common">Thunder God vine</name>
    <dbReference type="NCBI Taxonomy" id="458696"/>
    <lineage>
        <taxon>Eukaryota</taxon>
        <taxon>Viridiplantae</taxon>
        <taxon>Streptophyta</taxon>
        <taxon>Embryophyta</taxon>
        <taxon>Tracheophyta</taxon>
        <taxon>Spermatophyta</taxon>
        <taxon>Magnoliopsida</taxon>
        <taxon>eudicotyledons</taxon>
        <taxon>Gunneridae</taxon>
        <taxon>Pentapetalae</taxon>
        <taxon>rosids</taxon>
        <taxon>fabids</taxon>
        <taxon>Celastrales</taxon>
        <taxon>Celastraceae</taxon>
        <taxon>Tripterygium</taxon>
    </lineage>
</organism>
<evidence type="ECO:0000313" key="2">
    <source>
        <dbReference type="EMBL" id="KAF5745543.1"/>
    </source>
</evidence>
<dbReference type="EMBL" id="JAAARO010000007">
    <property type="protein sequence ID" value="KAF5745543.1"/>
    <property type="molecule type" value="Genomic_DNA"/>
</dbReference>
<feature type="region of interest" description="Disordered" evidence="1">
    <location>
        <begin position="153"/>
        <end position="200"/>
    </location>
</feature>
<feature type="region of interest" description="Disordered" evidence="1">
    <location>
        <begin position="321"/>
        <end position="377"/>
    </location>
</feature>
<feature type="compositionally biased region" description="Polar residues" evidence="1">
    <location>
        <begin position="270"/>
        <end position="286"/>
    </location>
</feature>
<feature type="compositionally biased region" description="Low complexity" evidence="1">
    <location>
        <begin position="445"/>
        <end position="464"/>
    </location>
</feature>
<reference evidence="2 3" key="1">
    <citation type="journal article" date="2020" name="Nat. Commun.">
        <title>Genome of Tripterygium wilfordii and identification of cytochrome P450 involved in triptolide biosynthesis.</title>
        <authorList>
            <person name="Tu L."/>
            <person name="Su P."/>
            <person name="Zhang Z."/>
            <person name="Gao L."/>
            <person name="Wang J."/>
            <person name="Hu T."/>
            <person name="Zhou J."/>
            <person name="Zhang Y."/>
            <person name="Zhao Y."/>
            <person name="Liu Y."/>
            <person name="Song Y."/>
            <person name="Tong Y."/>
            <person name="Lu Y."/>
            <person name="Yang J."/>
            <person name="Xu C."/>
            <person name="Jia M."/>
            <person name="Peters R.J."/>
            <person name="Huang L."/>
            <person name="Gao W."/>
        </authorList>
    </citation>
    <scope>NUCLEOTIDE SEQUENCE [LARGE SCALE GENOMIC DNA]</scope>
    <source>
        <strain evidence="3">cv. XIE 37</strain>
        <tissue evidence="2">Leaf</tissue>
    </source>
</reference>
<feature type="region of interest" description="Disordered" evidence="1">
    <location>
        <begin position="433"/>
        <end position="487"/>
    </location>
</feature>
<evidence type="ECO:0000256" key="1">
    <source>
        <dbReference type="SAM" id="MobiDB-lite"/>
    </source>
</evidence>
<comment type="caution">
    <text evidence="2">The sequence shown here is derived from an EMBL/GenBank/DDBJ whole genome shotgun (WGS) entry which is preliminary data.</text>
</comment>
<keyword evidence="3" id="KW-1185">Reference proteome</keyword>
<sequence length="833" mass="89863">MNMIDTPWLMNISPCYLVSNSWVWRVFFVAHWDFEKPKPFSKRKIMVHTGSTYQRKHNENVGQGMKSENVVSLGMKSENGFGQGIKTHTFSNRIARRGGYARSTLLGINREFRVVRDNRVNRNTSIEVKPASQQDPISANEQYVVSDFRMSISGTSSSLTPSGSRNSSEASDGSNGPQPRHARDANSNVSDGKLLMEKPPVVNIPVSRSSQVVKLGNSKQQHLATLASTDPVHVPSPDPRTAAAVGAIKREVGVVGGRQQSADAVKDASAPSSSFTNALSGRENSSETFRPFHAISKSGQLNQSSLGETIIPSIPASRSFLNNQYGGRPHQQVVGHQKVPQANKEWKPKSSQKSAAISPGVIGTPTKSTPADKSRGFESKVAELQDSFSQVHVFENQNVIIAQHIRVPETDRCQVTFGSFGVDIDSSRNFDSGLTNGVTEESHGDSAVSLSASSRAASGDDSSANRQEELLDDQSRNSGSDSPSLNGASEIQLLDKNESSSPQNLDNYADIRLVRDNSAAYAPESRQQQDTPEFPSFSAYDPQTGYDIPYFRPTVDDTIRGQFLPSPQEVLSSHVTNSIPASTIAMVQQQQQPPMAQMYPQVHVSHFTNLMPYRQYISPVFVPQMAVPGYSNNPGYPHPSNGSSYLLMPGGSTHLGANGLKYGIQQFKTVPGGSPTGFGNFPNPTACAVNAPGVVGSAIGLQDSSQIKYKESNLYVPNPQAKTSEVWLQNPRELSGLQSAPYYNMPGQTPHATYLPSHTGHASYNAAAARSSHMQFPGVYHPSPQSAAMANPHHLGPAMGGNVGVGVAPGAPGAQMGAYQHPQPGHLNWTSNF</sequence>
<evidence type="ECO:0000313" key="3">
    <source>
        <dbReference type="Proteomes" id="UP000593562"/>
    </source>
</evidence>
<gene>
    <name evidence="2" type="ORF">HS088_TW07G01135</name>
</gene>
<name>A0A7J7DGW1_TRIWF</name>
<feature type="compositionally biased region" description="Polar residues" evidence="1">
    <location>
        <begin position="476"/>
        <end position="487"/>
    </location>
</feature>
<dbReference type="PANTHER" id="PTHR47070">
    <property type="entry name" value="HYDROXYPROLINE-RICH GLYCOPROTEIN-LIKE"/>
    <property type="match status" value="1"/>
</dbReference>
<dbReference type="AlphaFoldDB" id="A0A7J7DGW1"/>
<protein>
    <recommendedName>
        <fullName evidence="4">GBF-interacting protein 1 N-terminal domain-containing protein</fullName>
    </recommendedName>
</protein>
<feature type="compositionally biased region" description="Low complexity" evidence="1">
    <location>
        <begin position="153"/>
        <end position="168"/>
    </location>
</feature>
<dbReference type="FunCoup" id="A0A7J7DGW1">
    <property type="interactions" value="3757"/>
</dbReference>
<evidence type="ECO:0008006" key="4">
    <source>
        <dbReference type="Google" id="ProtNLM"/>
    </source>
</evidence>
<accession>A0A7J7DGW1</accession>